<accession>A0AAV2DTC7</accession>
<evidence type="ECO:0000256" key="1">
    <source>
        <dbReference type="SAM" id="MobiDB-lite"/>
    </source>
</evidence>
<feature type="compositionally biased region" description="Low complexity" evidence="1">
    <location>
        <begin position="98"/>
        <end position="113"/>
    </location>
</feature>
<proteinExistence type="predicted"/>
<evidence type="ECO:0000313" key="3">
    <source>
        <dbReference type="Proteomes" id="UP001497516"/>
    </source>
</evidence>
<sequence>MEEEEATGGKHAQAIPSASVIVPEKQFTAATTFSIGVPSSSSSGQLVETRGLTPELSAKPVTVARQEKIIPLKGLVNVPIQQVVQVVSNGLGLQSTTSPMLGKGPLKKGGSNKAPPQSKN</sequence>
<name>A0AAV2DTC7_9ROSI</name>
<dbReference type="Proteomes" id="UP001497516">
    <property type="component" value="Chromosome 3"/>
</dbReference>
<protein>
    <submittedName>
        <fullName evidence="2">Uncharacterized protein</fullName>
    </submittedName>
</protein>
<feature type="region of interest" description="Disordered" evidence="1">
    <location>
        <begin position="93"/>
        <end position="120"/>
    </location>
</feature>
<gene>
    <name evidence="2" type="ORF">LTRI10_LOCUS18534</name>
</gene>
<keyword evidence="3" id="KW-1185">Reference proteome</keyword>
<organism evidence="2 3">
    <name type="scientific">Linum trigynum</name>
    <dbReference type="NCBI Taxonomy" id="586398"/>
    <lineage>
        <taxon>Eukaryota</taxon>
        <taxon>Viridiplantae</taxon>
        <taxon>Streptophyta</taxon>
        <taxon>Embryophyta</taxon>
        <taxon>Tracheophyta</taxon>
        <taxon>Spermatophyta</taxon>
        <taxon>Magnoliopsida</taxon>
        <taxon>eudicotyledons</taxon>
        <taxon>Gunneridae</taxon>
        <taxon>Pentapetalae</taxon>
        <taxon>rosids</taxon>
        <taxon>fabids</taxon>
        <taxon>Malpighiales</taxon>
        <taxon>Linaceae</taxon>
        <taxon>Linum</taxon>
    </lineage>
</organism>
<reference evidence="2 3" key="1">
    <citation type="submission" date="2024-04" db="EMBL/GenBank/DDBJ databases">
        <authorList>
            <person name="Fracassetti M."/>
        </authorList>
    </citation>
    <scope>NUCLEOTIDE SEQUENCE [LARGE SCALE GENOMIC DNA]</scope>
</reference>
<dbReference type="EMBL" id="OZ034816">
    <property type="protein sequence ID" value="CAL1376830.1"/>
    <property type="molecule type" value="Genomic_DNA"/>
</dbReference>
<dbReference type="AlphaFoldDB" id="A0AAV2DTC7"/>
<evidence type="ECO:0000313" key="2">
    <source>
        <dbReference type="EMBL" id="CAL1376830.1"/>
    </source>
</evidence>